<dbReference type="AlphaFoldDB" id="A0AA88A6Q4"/>
<protein>
    <submittedName>
        <fullName evidence="2">Uncharacterized protein</fullName>
    </submittedName>
</protein>
<accession>A0AA88A6Q4</accession>
<proteinExistence type="predicted"/>
<reference evidence="2" key="1">
    <citation type="submission" date="2023-07" db="EMBL/GenBank/DDBJ databases">
        <title>draft genome sequence of fig (Ficus carica).</title>
        <authorList>
            <person name="Takahashi T."/>
            <person name="Nishimura K."/>
        </authorList>
    </citation>
    <scope>NUCLEOTIDE SEQUENCE</scope>
</reference>
<organism evidence="2 3">
    <name type="scientific">Ficus carica</name>
    <name type="common">Common fig</name>
    <dbReference type="NCBI Taxonomy" id="3494"/>
    <lineage>
        <taxon>Eukaryota</taxon>
        <taxon>Viridiplantae</taxon>
        <taxon>Streptophyta</taxon>
        <taxon>Embryophyta</taxon>
        <taxon>Tracheophyta</taxon>
        <taxon>Spermatophyta</taxon>
        <taxon>Magnoliopsida</taxon>
        <taxon>eudicotyledons</taxon>
        <taxon>Gunneridae</taxon>
        <taxon>Pentapetalae</taxon>
        <taxon>rosids</taxon>
        <taxon>fabids</taxon>
        <taxon>Rosales</taxon>
        <taxon>Moraceae</taxon>
        <taxon>Ficeae</taxon>
        <taxon>Ficus</taxon>
    </lineage>
</organism>
<evidence type="ECO:0000313" key="2">
    <source>
        <dbReference type="EMBL" id="GMN47507.1"/>
    </source>
</evidence>
<dbReference type="EMBL" id="BTGU01000025">
    <property type="protein sequence ID" value="GMN47507.1"/>
    <property type="molecule type" value="Genomic_DNA"/>
</dbReference>
<name>A0AA88A6Q4_FICCA</name>
<keyword evidence="3" id="KW-1185">Reference proteome</keyword>
<feature type="region of interest" description="Disordered" evidence="1">
    <location>
        <begin position="47"/>
        <end position="99"/>
    </location>
</feature>
<gene>
    <name evidence="2" type="ORF">TIFTF001_016678</name>
</gene>
<evidence type="ECO:0000313" key="3">
    <source>
        <dbReference type="Proteomes" id="UP001187192"/>
    </source>
</evidence>
<evidence type="ECO:0000256" key="1">
    <source>
        <dbReference type="SAM" id="MobiDB-lite"/>
    </source>
</evidence>
<dbReference type="Proteomes" id="UP001187192">
    <property type="component" value="Unassembled WGS sequence"/>
</dbReference>
<comment type="caution">
    <text evidence="2">The sequence shown here is derived from an EMBL/GenBank/DDBJ whole genome shotgun (WGS) entry which is preliminary data.</text>
</comment>
<sequence length="140" mass="15780">MMQDCREMALQTVKFGLDTVTCFRKIYLLKRVNKILAAFEPLPPSQVARKTRLSANMSGKGKNKVEPPSANDESECMSQRKPTPRKGKAPASSSEPVVVDHEPLATPSLVICTSTLRPQKRKREDEKWHFALMTLQRLSL</sequence>